<sequence>MSGVIAGLDIGTSKIRVVVGECNDNGTFEIIGVGSCLSTGLQKGIIRNIDVTCNSVKAAVESAEIMSGRDIETLFVGIGGPNIESVNSKGVAAVTGKNRSDREISEGDIARAVEQATAVPIPMYRKMIHVLPRGYIVDEQTKVKNPTNMIGVRLECEVHIITASVDDMQKVVHSVRRAGYELSDIGYNGYAAGVAVLNEDEKDLGCVLIDIGGGTTDVLVYKDGQPVYTSVLPYGGIQVTNDISAVHHISSEMADRVKLECGCCWLPLIEKDEPVIISGVTGMGPKEIPRSKICEVIYARMAEIFSLVKDKISPYLKTGDFGGGIVLTGGGALLSGTLELAGEIFGVPARLGVPVLKGGLVSEYQKPDYAAALGLVLMGLENNTENAPVSKKTESGGGKFFNFFNKIIKDFF</sequence>
<proteinExistence type="inferred from homology"/>
<evidence type="ECO:0000256" key="5">
    <source>
        <dbReference type="HAMAP-Rule" id="MF_02033"/>
    </source>
</evidence>
<dbReference type="PANTHER" id="PTHR32432">
    <property type="entry name" value="CELL DIVISION PROTEIN FTSA-RELATED"/>
    <property type="match status" value="1"/>
</dbReference>
<comment type="function">
    <text evidence="5 6">Cell division protein that is involved in the assembly of the Z ring. May serve as a membrane anchor for the Z ring.</text>
</comment>
<evidence type="ECO:0000256" key="3">
    <source>
        <dbReference type="ARBA" id="ARBA00023136"/>
    </source>
</evidence>
<protein>
    <recommendedName>
        <fullName evidence="5 6">Cell division protein FtsA</fullName>
    </recommendedName>
</protein>
<evidence type="ECO:0000256" key="4">
    <source>
        <dbReference type="ARBA" id="ARBA00023306"/>
    </source>
</evidence>
<dbReference type="Pfam" id="PF14450">
    <property type="entry name" value="FtsA"/>
    <property type="match status" value="1"/>
</dbReference>
<dbReference type="InterPro" id="IPR003494">
    <property type="entry name" value="SHS2_FtsA"/>
</dbReference>
<keyword evidence="4 5" id="KW-0131">Cell cycle</keyword>
<dbReference type="EMBL" id="JADIMM010000070">
    <property type="protein sequence ID" value="MBO8457605.1"/>
    <property type="molecule type" value="Genomic_DNA"/>
</dbReference>
<dbReference type="Proteomes" id="UP000823638">
    <property type="component" value="Unassembled WGS sequence"/>
</dbReference>
<dbReference type="GO" id="GO:0043093">
    <property type="term" value="P:FtsZ-dependent cytokinesis"/>
    <property type="evidence" value="ECO:0007669"/>
    <property type="project" value="UniProtKB-UniRule"/>
</dbReference>
<dbReference type="InterPro" id="IPR020823">
    <property type="entry name" value="Cell_div_FtsA"/>
</dbReference>
<comment type="subunit">
    <text evidence="5">Self-interacts. Interacts with FtsZ.</text>
</comment>
<evidence type="ECO:0000256" key="6">
    <source>
        <dbReference type="PIRNR" id="PIRNR003101"/>
    </source>
</evidence>
<evidence type="ECO:0000256" key="2">
    <source>
        <dbReference type="ARBA" id="ARBA00022618"/>
    </source>
</evidence>
<evidence type="ECO:0000259" key="7">
    <source>
        <dbReference type="SMART" id="SM00842"/>
    </source>
</evidence>
<evidence type="ECO:0000313" key="9">
    <source>
        <dbReference type="Proteomes" id="UP000823638"/>
    </source>
</evidence>
<dbReference type="CDD" id="cd24048">
    <property type="entry name" value="ASKHA_NBD_FtsA"/>
    <property type="match status" value="1"/>
</dbReference>
<accession>A0A9D9HPL1</accession>
<organism evidence="8 9">
    <name type="scientific">Candidatus Gallitreponema excrementavium</name>
    <dbReference type="NCBI Taxonomy" id="2840840"/>
    <lineage>
        <taxon>Bacteria</taxon>
        <taxon>Pseudomonadati</taxon>
        <taxon>Spirochaetota</taxon>
        <taxon>Spirochaetia</taxon>
        <taxon>Spirochaetales</taxon>
        <taxon>Candidatus Gallitreponema</taxon>
    </lineage>
</organism>
<dbReference type="Gene3D" id="3.30.420.40">
    <property type="match status" value="2"/>
</dbReference>
<dbReference type="GO" id="GO:0009898">
    <property type="term" value="C:cytoplasmic side of plasma membrane"/>
    <property type="evidence" value="ECO:0007669"/>
    <property type="project" value="UniProtKB-UniRule"/>
</dbReference>
<dbReference type="SMART" id="SM00842">
    <property type="entry name" value="FtsA"/>
    <property type="match status" value="1"/>
</dbReference>
<dbReference type="SUPFAM" id="SSF53067">
    <property type="entry name" value="Actin-like ATPase domain"/>
    <property type="match status" value="2"/>
</dbReference>
<dbReference type="PIRSF" id="PIRSF003101">
    <property type="entry name" value="FtsA"/>
    <property type="match status" value="1"/>
</dbReference>
<dbReference type="Gene3D" id="3.30.1490.110">
    <property type="match status" value="1"/>
</dbReference>
<keyword evidence="3 5" id="KW-0472">Membrane</keyword>
<comment type="subcellular location">
    <subcellularLocation>
        <location evidence="5">Cell membrane</location>
        <topology evidence="5">Peripheral membrane protein</topology>
        <orientation evidence="5">Cytoplasmic side</orientation>
    </subcellularLocation>
    <text evidence="5">Localizes to the Z ring in an FtsZ-dependent manner. Targeted to the membrane through a conserved C-terminal amphipathic helix.</text>
</comment>
<evidence type="ECO:0000256" key="1">
    <source>
        <dbReference type="ARBA" id="ARBA00022475"/>
    </source>
</evidence>
<gene>
    <name evidence="5 8" type="primary">ftsA</name>
    <name evidence="8" type="ORF">IAA81_05175</name>
</gene>
<comment type="caution">
    <text evidence="8">The sequence shown here is derived from an EMBL/GenBank/DDBJ whole genome shotgun (WGS) entry which is preliminary data.</text>
</comment>
<reference evidence="8" key="2">
    <citation type="journal article" date="2021" name="PeerJ">
        <title>Extensive microbial diversity within the chicken gut microbiome revealed by metagenomics and culture.</title>
        <authorList>
            <person name="Gilroy R."/>
            <person name="Ravi A."/>
            <person name="Getino M."/>
            <person name="Pursley I."/>
            <person name="Horton D.L."/>
            <person name="Alikhan N.F."/>
            <person name="Baker D."/>
            <person name="Gharbi K."/>
            <person name="Hall N."/>
            <person name="Watson M."/>
            <person name="Adriaenssens E.M."/>
            <person name="Foster-Nyarko E."/>
            <person name="Jarju S."/>
            <person name="Secka A."/>
            <person name="Antonio M."/>
            <person name="Oren A."/>
            <person name="Chaudhuri R.R."/>
            <person name="La Ragione R."/>
            <person name="Hildebrand F."/>
            <person name="Pallen M.J."/>
        </authorList>
    </citation>
    <scope>NUCLEOTIDE SEQUENCE</scope>
    <source>
        <strain evidence="8">10532</strain>
    </source>
</reference>
<dbReference type="NCBIfam" id="TIGR01174">
    <property type="entry name" value="ftsA"/>
    <property type="match status" value="1"/>
</dbReference>
<reference evidence="8" key="1">
    <citation type="submission" date="2020-10" db="EMBL/GenBank/DDBJ databases">
        <authorList>
            <person name="Gilroy R."/>
        </authorList>
    </citation>
    <scope>NUCLEOTIDE SEQUENCE</scope>
    <source>
        <strain evidence="8">10532</strain>
    </source>
</reference>
<keyword evidence="1 5" id="KW-1003">Cell membrane</keyword>
<evidence type="ECO:0000313" key="8">
    <source>
        <dbReference type="EMBL" id="MBO8457605.1"/>
    </source>
</evidence>
<name>A0A9D9HPL1_9SPIR</name>
<dbReference type="Pfam" id="PF02491">
    <property type="entry name" value="SHS2_FTSA"/>
    <property type="match status" value="1"/>
</dbReference>
<dbReference type="GO" id="GO:0032153">
    <property type="term" value="C:cell division site"/>
    <property type="evidence" value="ECO:0007669"/>
    <property type="project" value="UniProtKB-UniRule"/>
</dbReference>
<dbReference type="PANTHER" id="PTHR32432:SF4">
    <property type="entry name" value="CELL DIVISION PROTEIN FTSA"/>
    <property type="match status" value="1"/>
</dbReference>
<feature type="domain" description="SHS2" evidence="7">
    <location>
        <begin position="5"/>
        <end position="196"/>
    </location>
</feature>
<dbReference type="InterPro" id="IPR043129">
    <property type="entry name" value="ATPase_NBD"/>
</dbReference>
<keyword evidence="2 5" id="KW-0132">Cell division</keyword>
<dbReference type="HAMAP" id="MF_02033">
    <property type="entry name" value="FtsA"/>
    <property type="match status" value="1"/>
</dbReference>
<comment type="similarity">
    <text evidence="5 6">Belongs to the FtsA/MreB family.</text>
</comment>
<dbReference type="AlphaFoldDB" id="A0A9D9HPL1"/>
<dbReference type="InterPro" id="IPR050696">
    <property type="entry name" value="FtsA/MreB"/>
</dbReference>